<keyword evidence="1" id="KW-0472">Membrane</keyword>
<gene>
    <name evidence="2" type="ORF">ENT52_00255</name>
</gene>
<comment type="caution">
    <text evidence="2">The sequence shown here is derived from an EMBL/GenBank/DDBJ whole genome shotgun (WGS) entry which is preliminary data.</text>
</comment>
<protein>
    <recommendedName>
        <fullName evidence="3">Dolichol kinase</fullName>
    </recommendedName>
</protein>
<reference evidence="2" key="1">
    <citation type="journal article" date="2020" name="mSystems">
        <title>Genome- and Community-Level Interaction Insights into Carbon Utilization and Element Cycling Functions of Hydrothermarchaeota in Hydrothermal Sediment.</title>
        <authorList>
            <person name="Zhou Z."/>
            <person name="Liu Y."/>
            <person name="Xu W."/>
            <person name="Pan J."/>
            <person name="Luo Z.H."/>
            <person name="Li M."/>
        </authorList>
    </citation>
    <scope>NUCLEOTIDE SEQUENCE [LARGE SCALE GENOMIC DNA]</scope>
    <source>
        <strain evidence="2">SpSt-587</strain>
    </source>
</reference>
<name>A0A7J3LZM2_ARCFL</name>
<feature type="transmembrane region" description="Helical" evidence="1">
    <location>
        <begin position="89"/>
        <end position="109"/>
    </location>
</feature>
<feature type="transmembrane region" description="Helical" evidence="1">
    <location>
        <begin position="24"/>
        <end position="46"/>
    </location>
</feature>
<feature type="transmembrane region" description="Helical" evidence="1">
    <location>
        <begin position="66"/>
        <end position="83"/>
    </location>
</feature>
<keyword evidence="1" id="KW-0812">Transmembrane</keyword>
<evidence type="ECO:0000256" key="1">
    <source>
        <dbReference type="SAM" id="Phobius"/>
    </source>
</evidence>
<dbReference type="EMBL" id="DSYZ01000009">
    <property type="protein sequence ID" value="HGT82156.1"/>
    <property type="molecule type" value="Genomic_DNA"/>
</dbReference>
<organism evidence="2">
    <name type="scientific">Archaeoglobus fulgidus</name>
    <dbReference type="NCBI Taxonomy" id="2234"/>
    <lineage>
        <taxon>Archaea</taxon>
        <taxon>Methanobacteriati</taxon>
        <taxon>Methanobacteriota</taxon>
        <taxon>Archaeoglobi</taxon>
        <taxon>Archaeoglobales</taxon>
        <taxon>Archaeoglobaceae</taxon>
        <taxon>Archaeoglobus</taxon>
    </lineage>
</organism>
<feature type="transmembrane region" description="Helical" evidence="1">
    <location>
        <begin position="116"/>
        <end position="141"/>
    </location>
</feature>
<evidence type="ECO:0000313" key="2">
    <source>
        <dbReference type="EMBL" id="HGT82156.1"/>
    </source>
</evidence>
<sequence length="179" mass="19966">MIKKELLRKSIHFSGLLYIPSYEIFGVEIVSISLITLVCVFALVEVLRLKKGFLRSVFRDHEQEKVGAYFYSLLVFALITPFFQKEAVFVAVTTAIVGDGFAGISKMLGKERVASVAMFISSLSTVYLLGLLNFFSLFAILAATLVERVKKLGDLMLEDNFTVPIVSTIVYSVKYISNV</sequence>
<evidence type="ECO:0008006" key="3">
    <source>
        <dbReference type="Google" id="ProtNLM"/>
    </source>
</evidence>
<accession>A0A7J3LZM2</accession>
<dbReference type="AlphaFoldDB" id="A0A7J3LZM2"/>
<proteinExistence type="predicted"/>
<keyword evidence="1" id="KW-1133">Transmembrane helix</keyword>